<dbReference type="Proteomes" id="UP001162164">
    <property type="component" value="Unassembled WGS sequence"/>
</dbReference>
<dbReference type="EMBL" id="JAPWTJ010000329">
    <property type="protein sequence ID" value="KAJ8979578.1"/>
    <property type="molecule type" value="Genomic_DNA"/>
</dbReference>
<sequence>MIEKLPLPKPWSLSLKHTEYQVITDSRAKERTIFEALGDSARFKEMLHVAITTKKNLYFAFVQE</sequence>
<proteinExistence type="predicted"/>
<name>A0ABQ9JMW2_9CUCU</name>
<gene>
    <name evidence="1" type="ORF">NQ317_019153</name>
</gene>
<keyword evidence="2" id="KW-1185">Reference proteome</keyword>
<evidence type="ECO:0000313" key="2">
    <source>
        <dbReference type="Proteomes" id="UP001162164"/>
    </source>
</evidence>
<accession>A0ABQ9JMW2</accession>
<protein>
    <submittedName>
        <fullName evidence="1">Uncharacterized protein</fullName>
    </submittedName>
</protein>
<comment type="caution">
    <text evidence="1">The sequence shown here is derived from an EMBL/GenBank/DDBJ whole genome shotgun (WGS) entry which is preliminary data.</text>
</comment>
<reference evidence="1" key="1">
    <citation type="journal article" date="2023" name="Insect Mol. Biol.">
        <title>Genome sequencing provides insights into the evolution of gene families encoding plant cell wall-degrading enzymes in longhorned beetles.</title>
        <authorList>
            <person name="Shin N.R."/>
            <person name="Okamura Y."/>
            <person name="Kirsch R."/>
            <person name="Pauchet Y."/>
        </authorList>
    </citation>
    <scope>NUCLEOTIDE SEQUENCE</scope>
    <source>
        <strain evidence="1">MMC_N1</strain>
    </source>
</reference>
<evidence type="ECO:0000313" key="1">
    <source>
        <dbReference type="EMBL" id="KAJ8979578.1"/>
    </source>
</evidence>
<organism evidence="1 2">
    <name type="scientific">Molorchus minor</name>
    <dbReference type="NCBI Taxonomy" id="1323400"/>
    <lineage>
        <taxon>Eukaryota</taxon>
        <taxon>Metazoa</taxon>
        <taxon>Ecdysozoa</taxon>
        <taxon>Arthropoda</taxon>
        <taxon>Hexapoda</taxon>
        <taxon>Insecta</taxon>
        <taxon>Pterygota</taxon>
        <taxon>Neoptera</taxon>
        <taxon>Endopterygota</taxon>
        <taxon>Coleoptera</taxon>
        <taxon>Polyphaga</taxon>
        <taxon>Cucujiformia</taxon>
        <taxon>Chrysomeloidea</taxon>
        <taxon>Cerambycidae</taxon>
        <taxon>Lamiinae</taxon>
        <taxon>Monochamini</taxon>
        <taxon>Molorchus</taxon>
    </lineage>
</organism>